<dbReference type="EMBL" id="QRIS01000001">
    <property type="protein sequence ID" value="RHG88816.1"/>
    <property type="molecule type" value="Genomic_DNA"/>
</dbReference>
<evidence type="ECO:0000313" key="9">
    <source>
        <dbReference type="EMBL" id="NSI18354.1"/>
    </source>
</evidence>
<dbReference type="EMBL" id="QRLN01000023">
    <property type="protein sequence ID" value="RHJ09274.1"/>
    <property type="molecule type" value="Genomic_DNA"/>
</dbReference>
<dbReference type="Proteomes" id="UP000283981">
    <property type="component" value="Unassembled WGS sequence"/>
</dbReference>
<dbReference type="EMBL" id="JAJBNC010000003">
    <property type="protein sequence ID" value="MCB5492607.1"/>
    <property type="molecule type" value="Genomic_DNA"/>
</dbReference>
<dbReference type="Proteomes" id="UP001297422">
    <property type="component" value="Unassembled WGS sequence"/>
</dbReference>
<dbReference type="Proteomes" id="UP001296581">
    <property type="component" value="Unassembled WGS sequence"/>
</dbReference>
<dbReference type="Proteomes" id="UP001212160">
    <property type="component" value="Unassembled WGS sequence"/>
</dbReference>
<evidence type="ECO:0000256" key="3">
    <source>
        <dbReference type="ARBA" id="ARBA00023163"/>
    </source>
</evidence>
<dbReference type="EMBL" id="QRTJ01000024">
    <property type="protein sequence ID" value="RGQ65624.1"/>
    <property type="molecule type" value="Genomic_DNA"/>
</dbReference>
<reference evidence="20 21" key="1">
    <citation type="submission" date="2018-08" db="EMBL/GenBank/DDBJ databases">
        <title>A genome reference for cultivated species of the human gut microbiota.</title>
        <authorList>
            <person name="Zou Y."/>
            <person name="Xue W."/>
            <person name="Luo G."/>
        </authorList>
    </citation>
    <scope>NUCLEOTIDE SEQUENCE [LARGE SCALE GENOMIC DNA]</scope>
    <source>
        <strain evidence="14 21">AF19-16AC</strain>
        <strain evidence="13 27">AF27-4BH</strain>
        <strain evidence="19 25">AF33-12</strain>
        <strain evidence="18 23">AM12-54</strain>
        <strain evidence="17 22">AM21-18</strain>
        <strain evidence="16 26">AM22-7AC</strain>
        <strain evidence="15 24">AM32-6</strain>
        <strain evidence="12 20">TF01-20-2</strain>
    </source>
</reference>
<dbReference type="Proteomes" id="UP000284472">
    <property type="component" value="Unassembled WGS sequence"/>
</dbReference>
<dbReference type="Pfam" id="PF03123">
    <property type="entry name" value="CAT_RBD"/>
    <property type="match status" value="1"/>
</dbReference>
<evidence type="ECO:0000313" key="7">
    <source>
        <dbReference type="EMBL" id="MCZ0689784.1"/>
    </source>
</evidence>
<evidence type="ECO:0000313" key="22">
    <source>
        <dbReference type="Proteomes" id="UP000283981"/>
    </source>
</evidence>
<keyword evidence="2" id="KW-0805">Transcription regulation</keyword>
<dbReference type="EMBL" id="QRIA01000006">
    <property type="protein sequence ID" value="RHG20504.1"/>
    <property type="molecule type" value="Genomic_DNA"/>
</dbReference>
<dbReference type="InterPro" id="IPR050661">
    <property type="entry name" value="BglG_antiterminators"/>
</dbReference>
<dbReference type="Pfam" id="PF00874">
    <property type="entry name" value="PRD"/>
    <property type="match status" value="2"/>
</dbReference>
<comment type="caution">
    <text evidence="9">The sequence shown here is derived from an EMBL/GenBank/DDBJ whole genome shotgun (WGS) entry which is preliminary data.</text>
</comment>
<dbReference type="EMBL" id="JAAIRY010000021">
    <property type="protein sequence ID" value="NSI65914.1"/>
    <property type="molecule type" value="Genomic_DNA"/>
</dbReference>
<dbReference type="Proteomes" id="UP001296580">
    <property type="component" value="Unassembled WGS sequence"/>
</dbReference>
<dbReference type="InterPro" id="IPR036634">
    <property type="entry name" value="PRD_sf"/>
</dbReference>
<evidence type="ECO:0000313" key="14">
    <source>
        <dbReference type="EMBL" id="RGT36524.1"/>
    </source>
</evidence>
<dbReference type="SUPFAM" id="SSF50151">
    <property type="entry name" value="SacY-like RNA-binding domain"/>
    <property type="match status" value="1"/>
</dbReference>
<dbReference type="Proteomes" id="UP000286137">
    <property type="component" value="Unassembled WGS sequence"/>
</dbReference>
<keyword evidence="1" id="KW-0677">Repeat</keyword>
<keyword evidence="3" id="KW-0804">Transcription</keyword>
<dbReference type="InterPro" id="IPR004341">
    <property type="entry name" value="CAT_RNA-bd_dom"/>
</dbReference>
<dbReference type="GO" id="GO:0006355">
    <property type="term" value="P:regulation of DNA-templated transcription"/>
    <property type="evidence" value="ECO:0007669"/>
    <property type="project" value="InterPro"/>
</dbReference>
<dbReference type="SMART" id="SM01061">
    <property type="entry name" value="CAT_RBD"/>
    <property type="match status" value="1"/>
</dbReference>
<evidence type="ECO:0000313" key="19">
    <source>
        <dbReference type="EMBL" id="RHM71189.1"/>
    </source>
</evidence>
<dbReference type="EMBL" id="QSIR01000010">
    <property type="protein sequence ID" value="RHD06722.1"/>
    <property type="molecule type" value="Genomic_DNA"/>
</dbReference>
<dbReference type="Proteomes" id="UP000285697">
    <property type="component" value="Unassembled WGS sequence"/>
</dbReference>
<gene>
    <name evidence="18" type="ORF">DW142_13565</name>
    <name evidence="17" type="ORF">DW243_00275</name>
    <name evidence="16" type="ORF">DW270_06050</name>
    <name evidence="15" type="ORF">DW812_08110</name>
    <name evidence="14" type="ORF">DWX36_13930</name>
    <name evidence="13" type="ORF">DWY88_11650</name>
    <name evidence="19" type="ORF">DWZ50_15910</name>
    <name evidence="12" type="ORF">DXC31_13770</name>
    <name evidence="9" type="ORF">G4958_03060</name>
    <name evidence="11" type="ORF">G4981_11600</name>
    <name evidence="10" type="ORF">G4993_11640</name>
    <name evidence="6" type="ORF">LIQ08_03685</name>
    <name evidence="5" type="ORF">LIQ10_02465</name>
    <name evidence="7" type="ORF">OZZ16_07605</name>
    <name evidence="8" type="ORF">PNW85_08650</name>
</gene>
<protein>
    <submittedName>
        <fullName evidence="9">PRD domain-containing protein</fullName>
    </submittedName>
</protein>
<dbReference type="EMBL" id="JAAIRM010000003">
    <property type="protein sequence ID" value="NSI18354.1"/>
    <property type="molecule type" value="Genomic_DNA"/>
</dbReference>
<dbReference type="EMBL" id="QRWQ01000017">
    <property type="protein sequence ID" value="RGT36524.1"/>
    <property type="molecule type" value="Genomic_DNA"/>
</dbReference>
<evidence type="ECO:0000313" key="11">
    <source>
        <dbReference type="EMBL" id="NSI65914.1"/>
    </source>
</evidence>
<dbReference type="Proteomes" id="UP000283992">
    <property type="component" value="Unassembled WGS sequence"/>
</dbReference>
<dbReference type="EMBL" id="QSSX01000041">
    <property type="protein sequence ID" value="RGM20597.1"/>
    <property type="molecule type" value="Genomic_DNA"/>
</dbReference>
<dbReference type="EMBL" id="JAPRBD010000006">
    <property type="protein sequence ID" value="MCZ0689784.1"/>
    <property type="molecule type" value="Genomic_DNA"/>
</dbReference>
<organism evidence="9 28">
    <name type="scientific">Mediterraneibacter gnavus</name>
    <name type="common">Ruminococcus gnavus</name>
    <dbReference type="NCBI Taxonomy" id="33038"/>
    <lineage>
        <taxon>Bacteria</taxon>
        <taxon>Bacillati</taxon>
        <taxon>Bacillota</taxon>
        <taxon>Clostridia</taxon>
        <taxon>Lachnospirales</taxon>
        <taxon>Lachnospiraceae</taxon>
        <taxon>Mediterraneibacter</taxon>
    </lineage>
</organism>
<evidence type="ECO:0000313" key="20">
    <source>
        <dbReference type="Proteomes" id="UP000260808"/>
    </source>
</evidence>
<evidence type="ECO:0000259" key="4">
    <source>
        <dbReference type="PROSITE" id="PS51372"/>
    </source>
</evidence>
<evidence type="ECO:0000313" key="28">
    <source>
        <dbReference type="Proteomes" id="UP001296643"/>
    </source>
</evidence>
<evidence type="ECO:0000313" key="18">
    <source>
        <dbReference type="EMBL" id="RHJ09274.1"/>
    </source>
</evidence>
<accession>A0A2N5NU24</accession>
<feature type="domain" description="PRD" evidence="4">
    <location>
        <begin position="67"/>
        <end position="171"/>
    </location>
</feature>
<dbReference type="PROSITE" id="PS51372">
    <property type="entry name" value="PRD_2"/>
    <property type="match status" value="2"/>
</dbReference>
<dbReference type="PANTHER" id="PTHR30185">
    <property type="entry name" value="CRYPTIC BETA-GLUCOSIDE BGL OPERON ANTITERMINATOR"/>
    <property type="match status" value="1"/>
</dbReference>
<evidence type="ECO:0000313" key="13">
    <source>
        <dbReference type="EMBL" id="RGQ65624.1"/>
    </source>
</evidence>
<dbReference type="EMBL" id="QRQE01000050">
    <property type="protein sequence ID" value="RHM71189.1"/>
    <property type="molecule type" value="Genomic_DNA"/>
</dbReference>
<dbReference type="EMBL" id="JAJBOM010000003">
    <property type="protein sequence ID" value="MCB5618265.1"/>
    <property type="molecule type" value="Genomic_DNA"/>
</dbReference>
<reference evidence="5" key="4">
    <citation type="submission" date="2021-10" db="EMBL/GenBank/DDBJ databases">
        <title>Collection of gut derived symbiotic bacterial strains cultured from healthy donors.</title>
        <authorList>
            <person name="Lin H."/>
            <person name="Littmann E."/>
            <person name="Claire K."/>
            <person name="Pamer E."/>
        </authorList>
    </citation>
    <scope>NUCLEOTIDE SEQUENCE</scope>
    <source>
        <strain evidence="6">MSK.23.18</strain>
        <strain evidence="5">MSK.23.4</strain>
    </source>
</reference>
<evidence type="ECO:0000313" key="15">
    <source>
        <dbReference type="EMBL" id="RHD06722.1"/>
    </source>
</evidence>
<dbReference type="GO" id="GO:0003723">
    <property type="term" value="F:RNA binding"/>
    <property type="evidence" value="ECO:0007669"/>
    <property type="project" value="InterPro"/>
</dbReference>
<dbReference type="Proteomes" id="UP000283834">
    <property type="component" value="Unassembled WGS sequence"/>
</dbReference>
<dbReference type="PANTHER" id="PTHR30185:SF18">
    <property type="entry name" value="TRANSCRIPTIONAL REGULATOR MTLR"/>
    <property type="match status" value="1"/>
</dbReference>
<feature type="domain" description="PRD" evidence="4">
    <location>
        <begin position="172"/>
        <end position="278"/>
    </location>
</feature>
<dbReference type="Proteomes" id="UP001076974">
    <property type="component" value="Unassembled WGS sequence"/>
</dbReference>
<dbReference type="AlphaFoldDB" id="A0A2N5NU24"/>
<dbReference type="InterPro" id="IPR011608">
    <property type="entry name" value="PRD"/>
</dbReference>
<dbReference type="Gene3D" id="2.30.24.10">
    <property type="entry name" value="CAT RNA-binding domain"/>
    <property type="match status" value="1"/>
</dbReference>
<evidence type="ECO:0000313" key="10">
    <source>
        <dbReference type="EMBL" id="NSI59045.1"/>
    </source>
</evidence>
<evidence type="ECO:0000313" key="21">
    <source>
        <dbReference type="Proteomes" id="UP000283834"/>
    </source>
</evidence>
<dbReference type="Proteomes" id="UP000260808">
    <property type="component" value="Unassembled WGS sequence"/>
</dbReference>
<evidence type="ECO:0000313" key="17">
    <source>
        <dbReference type="EMBL" id="RHG88816.1"/>
    </source>
</evidence>
<evidence type="ECO:0000313" key="16">
    <source>
        <dbReference type="EMBL" id="RHG20504.1"/>
    </source>
</evidence>
<name>A0A2N5NU24_MEDGN</name>
<dbReference type="Gene3D" id="1.10.1790.10">
    <property type="entry name" value="PRD domain"/>
    <property type="match status" value="2"/>
</dbReference>
<evidence type="ECO:0000313" key="26">
    <source>
        <dbReference type="Proteomes" id="UP000285697"/>
    </source>
</evidence>
<evidence type="ECO:0000313" key="12">
    <source>
        <dbReference type="EMBL" id="RGM20597.1"/>
    </source>
</evidence>
<dbReference type="EMBL" id="JAQMLA010000020">
    <property type="protein sequence ID" value="MDB8686744.1"/>
    <property type="molecule type" value="Genomic_DNA"/>
</dbReference>
<dbReference type="Proteomes" id="UP001296643">
    <property type="component" value="Unassembled WGS sequence"/>
</dbReference>
<dbReference type="STRING" id="33038.GCA_900067245_03334"/>
<reference evidence="7" key="5">
    <citation type="submission" date="2022-11" db="EMBL/GenBank/DDBJ databases">
        <title>Temperate bacteriophages infecting mucin-degrading bacterium Ruminococcus gnavus from the human gut.</title>
        <authorList>
            <person name="Buttimer C."/>
        </authorList>
    </citation>
    <scope>NUCLEOTIDE SEQUENCE</scope>
    <source>
        <strain evidence="7">CCUG 52279</strain>
    </source>
</reference>
<dbReference type="RefSeq" id="WP_009244319.1">
    <property type="nucleotide sequence ID" value="NZ_AP031446.1"/>
</dbReference>
<dbReference type="EMBL" id="JAAIRV010000023">
    <property type="protein sequence ID" value="NSI59045.1"/>
    <property type="molecule type" value="Genomic_DNA"/>
</dbReference>
<proteinExistence type="predicted"/>
<evidence type="ECO:0000313" key="5">
    <source>
        <dbReference type="EMBL" id="MCB5492607.1"/>
    </source>
</evidence>
<dbReference type="SUPFAM" id="SSF63520">
    <property type="entry name" value="PTS-regulatory domain, PRD"/>
    <property type="match status" value="2"/>
</dbReference>
<reference evidence="8" key="6">
    <citation type="submission" date="2023-01" db="EMBL/GenBank/DDBJ databases">
        <title>Human gut microbiome strain richness.</title>
        <authorList>
            <person name="Chen-Liaw A."/>
        </authorList>
    </citation>
    <scope>NUCLEOTIDE SEQUENCE</scope>
    <source>
        <strain evidence="8">RTP21484st1_H11_RTP21484_190118</strain>
    </source>
</reference>
<evidence type="ECO:0000313" key="24">
    <source>
        <dbReference type="Proteomes" id="UP000284472"/>
    </source>
</evidence>
<dbReference type="Proteomes" id="UP001297370">
    <property type="component" value="Unassembled WGS sequence"/>
</dbReference>
<sequence>MYRVSKVLNNNGVIAINMEENIEYVLLGKGIGFGKKISQRFEAPDNCTRYSLKEDTERGSAKELAKSISPEYLEIADEILQKAEMKFGTIDRRILFPLADHISFAADRILSGEQISNPLTEDIRVLFHSEYEVASQLKEILQKRLGIEIDAHEIGYVALHIHSAIEDESVSAAMQMAGAIRECVQVLERESGKKIDVMSLAYNRLMNHVKYMVMRAVRGESIKLDMNEYMEEKHPESFALAAAICEKIERGCKIRLEKMEVGYLAMHIERVYLDTLGAQNEE</sequence>
<evidence type="ECO:0000313" key="25">
    <source>
        <dbReference type="Proteomes" id="UP000285610"/>
    </source>
</evidence>
<reference evidence="9" key="3">
    <citation type="submission" date="2020-02" db="EMBL/GenBank/DDBJ databases">
        <authorList>
            <person name="Littmann E."/>
            <person name="Sorbara M."/>
        </authorList>
    </citation>
    <scope>NUCLEOTIDE SEQUENCE</scope>
    <source>
        <strain evidence="11">MSK.11.9</strain>
        <strain evidence="10">MSK.15.32</strain>
        <strain evidence="9">MSK.22.53</strain>
    </source>
</reference>
<dbReference type="InterPro" id="IPR036650">
    <property type="entry name" value="CAT_RNA-bd_dom_sf"/>
</dbReference>
<evidence type="ECO:0000313" key="6">
    <source>
        <dbReference type="EMBL" id="MCB5618265.1"/>
    </source>
</evidence>
<evidence type="ECO:0000313" key="27">
    <source>
        <dbReference type="Proteomes" id="UP000286137"/>
    </source>
</evidence>
<evidence type="ECO:0000313" key="23">
    <source>
        <dbReference type="Proteomes" id="UP000283992"/>
    </source>
</evidence>
<reference evidence="9" key="2">
    <citation type="journal article" date="2020" name="Cell Host Microbe">
        <title>Functional and Genomic Variation between Human-Derived Isolates of Lachnospiraceae Reveals Inter- and Intra-Species Diversity.</title>
        <authorList>
            <person name="Sorbara M.T."/>
            <person name="Littmann E.R."/>
            <person name="Fontana E."/>
            <person name="Moody T.U."/>
            <person name="Kohout C.E."/>
            <person name="Gjonbalaj M."/>
            <person name="Eaton V."/>
            <person name="Seok R."/>
            <person name="Leiner I.M."/>
            <person name="Pamer E.G."/>
        </authorList>
    </citation>
    <scope>NUCLEOTIDE SEQUENCE</scope>
    <source>
        <strain evidence="11">MSK.11.9</strain>
        <strain evidence="10">MSK.15.32</strain>
        <strain evidence="9">MSK.22.53</strain>
    </source>
</reference>
<dbReference type="Proteomes" id="UP000285610">
    <property type="component" value="Unassembled WGS sequence"/>
</dbReference>
<evidence type="ECO:0000313" key="8">
    <source>
        <dbReference type="EMBL" id="MDB8686744.1"/>
    </source>
</evidence>
<evidence type="ECO:0000256" key="2">
    <source>
        <dbReference type="ARBA" id="ARBA00023015"/>
    </source>
</evidence>
<evidence type="ECO:0000256" key="1">
    <source>
        <dbReference type="ARBA" id="ARBA00022737"/>
    </source>
</evidence>